<dbReference type="InterPro" id="IPR007627">
    <property type="entry name" value="RNA_pol_sigma70_r2"/>
</dbReference>
<dbReference type="Pfam" id="PF04542">
    <property type="entry name" value="Sigma70_r2"/>
    <property type="match status" value="1"/>
</dbReference>
<keyword evidence="3" id="KW-0238">DNA-binding</keyword>
<feature type="region of interest" description="Disordered" evidence="5">
    <location>
        <begin position="80"/>
        <end position="99"/>
    </location>
</feature>
<organism evidence="7 8">
    <name type="scientific">Archangium gephyra</name>
    <dbReference type="NCBI Taxonomy" id="48"/>
    <lineage>
        <taxon>Bacteria</taxon>
        <taxon>Pseudomonadati</taxon>
        <taxon>Myxococcota</taxon>
        <taxon>Myxococcia</taxon>
        <taxon>Myxococcales</taxon>
        <taxon>Cystobacterineae</taxon>
        <taxon>Archangiaceae</taxon>
        <taxon>Archangium</taxon>
    </lineage>
</organism>
<dbReference type="EMBL" id="QFQP01000013">
    <property type="protein sequence ID" value="PZR12065.1"/>
    <property type="molecule type" value="Genomic_DNA"/>
</dbReference>
<dbReference type="PANTHER" id="PTHR43133">
    <property type="entry name" value="RNA POLYMERASE ECF-TYPE SIGMA FACTO"/>
    <property type="match status" value="1"/>
</dbReference>
<evidence type="ECO:0000256" key="3">
    <source>
        <dbReference type="ARBA" id="ARBA00023125"/>
    </source>
</evidence>
<dbReference type="GO" id="GO:0003677">
    <property type="term" value="F:DNA binding"/>
    <property type="evidence" value="ECO:0007669"/>
    <property type="project" value="UniProtKB-KW"/>
</dbReference>
<accession>A0A2W5TL95</accession>
<reference evidence="7 8" key="1">
    <citation type="submission" date="2017-08" db="EMBL/GenBank/DDBJ databases">
        <title>Infants hospitalized years apart are colonized by the same room-sourced microbial strains.</title>
        <authorList>
            <person name="Brooks B."/>
            <person name="Olm M.R."/>
            <person name="Firek B.A."/>
            <person name="Baker R."/>
            <person name="Thomas B.C."/>
            <person name="Morowitz M.J."/>
            <person name="Banfield J.F."/>
        </authorList>
    </citation>
    <scope>NUCLEOTIDE SEQUENCE [LARGE SCALE GENOMIC DNA]</scope>
    <source>
        <strain evidence="7">S2_003_000_R2_14</strain>
    </source>
</reference>
<protein>
    <submittedName>
        <fullName evidence="7">Sigma-70 family RNA polymerase sigma factor</fullName>
    </submittedName>
</protein>
<keyword evidence="1" id="KW-0805">Transcription regulation</keyword>
<name>A0A2W5TL95_9BACT</name>
<comment type="caution">
    <text evidence="7">The sequence shown here is derived from an EMBL/GenBank/DDBJ whole genome shotgun (WGS) entry which is preliminary data.</text>
</comment>
<dbReference type="Proteomes" id="UP000249061">
    <property type="component" value="Unassembled WGS sequence"/>
</dbReference>
<sequence length="163" mass="18465">MKALASGDRSAFTPVFRALWEPVLRLCQKLVGDDAPDVAQTAMLHVLERAHEYDWRRPALPWALGIAAWECRTQRKKYERRRETGVEAAPESDEGAAAADQEQRLLISAAMDAMGTLSEGDQQTLTETYWDIASPVSGATLRKRRERALTRLRDAFRRLYGFD</sequence>
<dbReference type="GO" id="GO:0016987">
    <property type="term" value="F:sigma factor activity"/>
    <property type="evidence" value="ECO:0007669"/>
    <property type="project" value="UniProtKB-KW"/>
</dbReference>
<evidence type="ECO:0000313" key="8">
    <source>
        <dbReference type="Proteomes" id="UP000249061"/>
    </source>
</evidence>
<dbReference type="GO" id="GO:0006352">
    <property type="term" value="P:DNA-templated transcription initiation"/>
    <property type="evidence" value="ECO:0007669"/>
    <property type="project" value="InterPro"/>
</dbReference>
<dbReference type="InterPro" id="IPR013325">
    <property type="entry name" value="RNA_pol_sigma_r2"/>
</dbReference>
<keyword evidence="2" id="KW-0731">Sigma factor</keyword>
<keyword evidence="4" id="KW-0804">Transcription</keyword>
<dbReference type="InterPro" id="IPR039425">
    <property type="entry name" value="RNA_pol_sigma-70-like"/>
</dbReference>
<dbReference type="AlphaFoldDB" id="A0A2W5TL95"/>
<feature type="domain" description="RNA polymerase sigma-70 region 2" evidence="6">
    <location>
        <begin position="22"/>
        <end position="80"/>
    </location>
</feature>
<dbReference type="SUPFAM" id="SSF88946">
    <property type="entry name" value="Sigma2 domain of RNA polymerase sigma factors"/>
    <property type="match status" value="1"/>
</dbReference>
<evidence type="ECO:0000256" key="1">
    <source>
        <dbReference type="ARBA" id="ARBA00023015"/>
    </source>
</evidence>
<evidence type="ECO:0000256" key="5">
    <source>
        <dbReference type="SAM" id="MobiDB-lite"/>
    </source>
</evidence>
<dbReference type="Gene3D" id="1.10.1740.10">
    <property type="match status" value="1"/>
</dbReference>
<evidence type="ECO:0000313" key="7">
    <source>
        <dbReference type="EMBL" id="PZR12065.1"/>
    </source>
</evidence>
<evidence type="ECO:0000259" key="6">
    <source>
        <dbReference type="Pfam" id="PF04542"/>
    </source>
</evidence>
<proteinExistence type="predicted"/>
<dbReference type="PANTHER" id="PTHR43133:SF8">
    <property type="entry name" value="RNA POLYMERASE SIGMA FACTOR HI_1459-RELATED"/>
    <property type="match status" value="1"/>
</dbReference>
<evidence type="ECO:0000256" key="4">
    <source>
        <dbReference type="ARBA" id="ARBA00023163"/>
    </source>
</evidence>
<evidence type="ECO:0000256" key="2">
    <source>
        <dbReference type="ARBA" id="ARBA00023082"/>
    </source>
</evidence>
<gene>
    <name evidence="7" type="ORF">DI536_15980</name>
</gene>